<dbReference type="GO" id="GO:0005576">
    <property type="term" value="C:extracellular region"/>
    <property type="evidence" value="ECO:0007669"/>
    <property type="project" value="UniProtKB-SubCell"/>
</dbReference>
<dbReference type="PROSITE" id="PS00164">
    <property type="entry name" value="ENOLASE"/>
    <property type="match status" value="1"/>
</dbReference>
<comment type="subcellular location">
    <subcellularLocation>
        <location evidence="11">Cytoplasm</location>
    </subcellularLocation>
    <subcellularLocation>
        <location evidence="11">Secreted</location>
    </subcellularLocation>
    <subcellularLocation>
        <location evidence="11">Cell surface</location>
    </subcellularLocation>
    <text evidence="11">Fractions of enolase are present in both the cytoplasm and on the cell surface.</text>
</comment>
<feature type="binding site" evidence="13">
    <location>
        <position position="311"/>
    </location>
    <ligand>
        <name>substrate</name>
    </ligand>
</feature>
<evidence type="ECO:0000313" key="17">
    <source>
        <dbReference type="EMBL" id="PSR27844.1"/>
    </source>
</evidence>
<evidence type="ECO:0000256" key="7">
    <source>
        <dbReference type="ARBA" id="ARBA00022842"/>
    </source>
</evidence>
<evidence type="ECO:0000256" key="2">
    <source>
        <dbReference type="ARBA" id="ARBA00009604"/>
    </source>
</evidence>
<dbReference type="SMART" id="SM01193">
    <property type="entry name" value="Enolase_N"/>
    <property type="match status" value="1"/>
</dbReference>
<feature type="binding site" evidence="13">
    <location>
        <begin position="363"/>
        <end position="366"/>
    </location>
    <ligand>
        <name>substrate</name>
    </ligand>
</feature>
<dbReference type="InterPro" id="IPR020811">
    <property type="entry name" value="Enolase_N"/>
</dbReference>
<dbReference type="EC" id="4.2.1.11" evidence="3 11"/>
<comment type="pathway">
    <text evidence="1 11">Carbohydrate degradation; glycolysis; pyruvate from D-glyceraldehyde 3-phosphate: step 4/5.</text>
</comment>
<keyword evidence="11" id="KW-0963">Cytoplasm</keyword>
<evidence type="ECO:0000313" key="18">
    <source>
        <dbReference type="Proteomes" id="UP000242705"/>
    </source>
</evidence>
<sequence length="426" mass="46915">MSHAAITDVHAYQILDSRADATLFVEVTLDTGHKGGAAVPHEASTGRYEAQEIRDQSGLYRRGDVMRAVHVVNHVIRPVILGLDSEQQDDIDHQLIAGDGTASKHRWGANRILGVSLAVSAAAATYRNLPVYAYLNSHYSPGLPIPQMNVINGGVHADTKMPIQEFLLIPGGADSMQEAVAMGVDTYTVLKEILHQQGYRTTVGDEGGFAPEFADPREVFELLILSIERAGYRPLRDIALGIDVAASELFQNGRYAWYGHEVTAQELIAQYETWVRDYPLISIEDGLSEDAWSDWAELMREMPKHVNTVGDDIFVTNKERVKRGIRESAASAVLIKLNQIGTLTETREVIAMTHDAGWDTMVSHRSGETCDTMMVDLAIADGVRFIKAGASQRGERVAKYNRLLLIEAMDSSLPFAGWGSERVKGQ</sequence>
<dbReference type="GO" id="GO:0000015">
    <property type="term" value="C:phosphopyruvate hydratase complex"/>
    <property type="evidence" value="ECO:0007669"/>
    <property type="project" value="InterPro"/>
</dbReference>
<dbReference type="InterPro" id="IPR020810">
    <property type="entry name" value="Enolase_C"/>
</dbReference>
<dbReference type="Gene3D" id="3.30.390.10">
    <property type="entry name" value="Enolase-like, N-terminal domain"/>
    <property type="match status" value="1"/>
</dbReference>
<evidence type="ECO:0000259" key="15">
    <source>
        <dbReference type="SMART" id="SM01192"/>
    </source>
</evidence>
<dbReference type="GO" id="GO:0006096">
    <property type="term" value="P:glycolytic process"/>
    <property type="evidence" value="ECO:0007669"/>
    <property type="project" value="UniProtKB-UniRule"/>
</dbReference>
<feature type="binding site" evidence="13">
    <location>
        <position position="156"/>
    </location>
    <ligand>
        <name>substrate</name>
    </ligand>
</feature>
<dbReference type="CDD" id="cd03313">
    <property type="entry name" value="enolase"/>
    <property type="match status" value="1"/>
</dbReference>
<dbReference type="InterPro" id="IPR029017">
    <property type="entry name" value="Enolase-like_N"/>
</dbReference>
<dbReference type="InterPro" id="IPR000941">
    <property type="entry name" value="Enolase"/>
</dbReference>
<feature type="binding site" evidence="11">
    <location>
        <position position="387"/>
    </location>
    <ligand>
        <name>(2R)-2-phosphoglycerate</name>
        <dbReference type="ChEBI" id="CHEBI:58289"/>
    </ligand>
</feature>
<accession>A0A2T2X033</accession>
<gene>
    <name evidence="11" type="primary">eno</name>
    <name evidence="17" type="ORF">C7B47_07050</name>
</gene>
<feature type="binding site" evidence="13">
    <location>
        <position position="165"/>
    </location>
    <ligand>
        <name>substrate</name>
    </ligand>
</feature>
<evidence type="ECO:0000256" key="4">
    <source>
        <dbReference type="ARBA" id="ARBA00017068"/>
    </source>
</evidence>
<keyword evidence="17" id="KW-0670">Pyruvate</keyword>
<evidence type="ECO:0000256" key="8">
    <source>
        <dbReference type="ARBA" id="ARBA00023152"/>
    </source>
</evidence>
<feature type="domain" description="Enolase C-terminal TIM barrel" evidence="15">
    <location>
        <begin position="140"/>
        <end position="423"/>
    </location>
</feature>
<feature type="binding site" evidence="11 14">
    <location>
        <position position="243"/>
    </location>
    <ligand>
        <name>Mg(2+)</name>
        <dbReference type="ChEBI" id="CHEBI:18420"/>
    </ligand>
</feature>
<reference evidence="17 18" key="1">
    <citation type="journal article" date="2014" name="BMC Genomics">
        <title>Comparison of environmental and isolate Sulfobacillus genomes reveals diverse carbon, sulfur, nitrogen, and hydrogen metabolisms.</title>
        <authorList>
            <person name="Justice N.B."/>
            <person name="Norman A."/>
            <person name="Brown C.T."/>
            <person name="Singh A."/>
            <person name="Thomas B.C."/>
            <person name="Banfield J.F."/>
        </authorList>
    </citation>
    <scope>NUCLEOTIDE SEQUENCE [LARGE SCALE GENOMIC DNA]</scope>
    <source>
        <strain evidence="17">AMDSBA5</strain>
    </source>
</reference>
<dbReference type="SMART" id="SM01192">
    <property type="entry name" value="Enolase_C"/>
    <property type="match status" value="1"/>
</dbReference>
<dbReference type="GO" id="GO:0000287">
    <property type="term" value="F:magnesium ion binding"/>
    <property type="evidence" value="ECO:0007669"/>
    <property type="project" value="UniProtKB-UniRule"/>
</dbReference>
<dbReference type="Pfam" id="PF00113">
    <property type="entry name" value="Enolase_C"/>
    <property type="match status" value="1"/>
</dbReference>
<dbReference type="Pfam" id="PF03952">
    <property type="entry name" value="Enolase_N"/>
    <property type="match status" value="1"/>
</dbReference>
<dbReference type="PANTHER" id="PTHR11902">
    <property type="entry name" value="ENOLASE"/>
    <property type="match status" value="1"/>
</dbReference>
<feature type="binding site" evidence="11">
    <location>
        <position position="365"/>
    </location>
    <ligand>
        <name>(2R)-2-phosphoglycerate</name>
        <dbReference type="ChEBI" id="CHEBI:58289"/>
    </ligand>
</feature>
<keyword evidence="6 11" id="KW-0479">Metal-binding</keyword>
<dbReference type="Proteomes" id="UP000242705">
    <property type="component" value="Unassembled WGS sequence"/>
</dbReference>
<comment type="cofactor">
    <cofactor evidence="14">
        <name>Mg(2+)</name>
        <dbReference type="ChEBI" id="CHEBI:18420"/>
    </cofactor>
    <text evidence="14">Mg(2+) is required for catalysis and for stabilizing the dimer.</text>
</comment>
<evidence type="ECO:0000256" key="13">
    <source>
        <dbReference type="PIRSR" id="PIRSR001400-2"/>
    </source>
</evidence>
<evidence type="ECO:0000256" key="3">
    <source>
        <dbReference type="ARBA" id="ARBA00012058"/>
    </source>
</evidence>
<evidence type="ECO:0000259" key="16">
    <source>
        <dbReference type="SMART" id="SM01193"/>
    </source>
</evidence>
<comment type="function">
    <text evidence="11">Catalyzes the reversible conversion of 2-phosphoglycerate (2-PG) into phosphoenolpyruvate (PEP). It is essential for the degradation of carbohydrates via glycolysis.</text>
</comment>
<dbReference type="NCBIfam" id="TIGR01060">
    <property type="entry name" value="eno"/>
    <property type="match status" value="1"/>
</dbReference>
<keyword evidence="5 11" id="KW-0964">Secreted</keyword>
<evidence type="ECO:0000256" key="5">
    <source>
        <dbReference type="ARBA" id="ARBA00022525"/>
    </source>
</evidence>
<dbReference type="SUPFAM" id="SSF51604">
    <property type="entry name" value="Enolase C-terminal domain-like"/>
    <property type="match status" value="1"/>
</dbReference>
<feature type="binding site" evidence="11">
    <location>
        <position position="366"/>
    </location>
    <ligand>
        <name>(2R)-2-phosphoglycerate</name>
        <dbReference type="ChEBI" id="CHEBI:58289"/>
    </ligand>
</feature>
<dbReference type="SFLD" id="SFLDS00001">
    <property type="entry name" value="Enolase"/>
    <property type="match status" value="1"/>
</dbReference>
<feature type="active site" description="Proton donor" evidence="11 12">
    <location>
        <position position="206"/>
    </location>
</feature>
<dbReference type="PANTHER" id="PTHR11902:SF1">
    <property type="entry name" value="ENOLASE"/>
    <property type="match status" value="1"/>
</dbReference>
<dbReference type="SFLD" id="SFLDF00002">
    <property type="entry name" value="enolase"/>
    <property type="match status" value="1"/>
</dbReference>
<dbReference type="InterPro" id="IPR020809">
    <property type="entry name" value="Enolase_CS"/>
</dbReference>
<evidence type="ECO:0000256" key="1">
    <source>
        <dbReference type="ARBA" id="ARBA00005031"/>
    </source>
</evidence>
<keyword evidence="9 11" id="KW-0456">Lyase</keyword>
<comment type="catalytic activity">
    <reaction evidence="10">
        <text>(2R)-2-phosphoglycerate = phosphoenolpyruvate + H2O</text>
        <dbReference type="Rhea" id="RHEA:10164"/>
        <dbReference type="ChEBI" id="CHEBI:15377"/>
        <dbReference type="ChEBI" id="CHEBI:58289"/>
        <dbReference type="ChEBI" id="CHEBI:58702"/>
        <dbReference type="EC" id="4.2.1.11"/>
    </reaction>
    <physiologicalReaction direction="left-to-right" evidence="10">
        <dbReference type="Rhea" id="RHEA:10165"/>
    </physiologicalReaction>
</comment>
<feature type="binding site" evidence="13">
    <location>
        <position position="284"/>
    </location>
    <ligand>
        <name>substrate</name>
    </ligand>
</feature>
<dbReference type="GO" id="GO:0004634">
    <property type="term" value="F:phosphopyruvate hydratase activity"/>
    <property type="evidence" value="ECO:0007669"/>
    <property type="project" value="UniProtKB-UniRule"/>
</dbReference>
<dbReference type="AlphaFoldDB" id="A0A2T2X033"/>
<evidence type="ECO:0000256" key="9">
    <source>
        <dbReference type="ARBA" id="ARBA00023239"/>
    </source>
</evidence>
<feature type="binding site" evidence="11 14">
    <location>
        <position position="311"/>
    </location>
    <ligand>
        <name>Mg(2+)</name>
        <dbReference type="ChEBI" id="CHEBI:18420"/>
    </ligand>
</feature>
<evidence type="ECO:0000256" key="12">
    <source>
        <dbReference type="PIRSR" id="PIRSR001400-1"/>
    </source>
</evidence>
<dbReference type="SFLD" id="SFLDG00178">
    <property type="entry name" value="enolase"/>
    <property type="match status" value="1"/>
</dbReference>
<dbReference type="PRINTS" id="PR00148">
    <property type="entry name" value="ENOLASE"/>
</dbReference>
<name>A0A2T2X033_SULTH</name>
<dbReference type="PIRSF" id="PIRSF001400">
    <property type="entry name" value="Enolase"/>
    <property type="match status" value="1"/>
</dbReference>
<dbReference type="Gene3D" id="3.20.20.120">
    <property type="entry name" value="Enolase-like C-terminal domain"/>
    <property type="match status" value="1"/>
</dbReference>
<dbReference type="EMBL" id="PXYX01000010">
    <property type="protein sequence ID" value="PSR27844.1"/>
    <property type="molecule type" value="Genomic_DNA"/>
</dbReference>
<keyword evidence="8 11" id="KW-0324">Glycolysis</keyword>
<dbReference type="GO" id="GO:0009986">
    <property type="term" value="C:cell surface"/>
    <property type="evidence" value="ECO:0007669"/>
    <property type="project" value="UniProtKB-SubCell"/>
</dbReference>
<feature type="binding site" evidence="11 14">
    <location>
        <position position="284"/>
    </location>
    <ligand>
        <name>Mg(2+)</name>
        <dbReference type="ChEBI" id="CHEBI:18420"/>
    </ligand>
</feature>
<feature type="binding site" evidence="13">
    <location>
        <position position="387"/>
    </location>
    <ligand>
        <name>substrate</name>
    </ligand>
</feature>
<evidence type="ECO:0000256" key="14">
    <source>
        <dbReference type="PIRSR" id="PIRSR001400-3"/>
    </source>
</evidence>
<protein>
    <recommendedName>
        <fullName evidence="4 11">Enolase</fullName>
        <ecNumber evidence="3 11">4.2.1.11</ecNumber>
    </recommendedName>
    <alternativeName>
        <fullName evidence="11">2-phospho-D-glycerate hydro-lyase</fullName>
    </alternativeName>
    <alternativeName>
        <fullName evidence="11">2-phosphoglycerate dehydratase</fullName>
    </alternativeName>
</protein>
<dbReference type="InterPro" id="IPR036849">
    <property type="entry name" value="Enolase-like_C_sf"/>
</dbReference>
<evidence type="ECO:0000256" key="10">
    <source>
        <dbReference type="ARBA" id="ARBA00048951"/>
    </source>
</evidence>
<dbReference type="HAMAP" id="MF_00318">
    <property type="entry name" value="Enolase"/>
    <property type="match status" value="1"/>
</dbReference>
<dbReference type="UniPathway" id="UPA00109">
    <property type="reaction ID" value="UER00187"/>
</dbReference>
<comment type="caution">
    <text evidence="17">The sequence shown here is derived from an EMBL/GenBank/DDBJ whole genome shotgun (WGS) entry which is preliminary data.</text>
</comment>
<feature type="domain" description="Enolase N-terminal" evidence="16">
    <location>
        <begin position="6"/>
        <end position="135"/>
    </location>
</feature>
<proteinExistence type="inferred from homology"/>
<feature type="binding site" evidence="11">
    <location>
        <position position="336"/>
    </location>
    <ligand>
        <name>(2R)-2-phosphoglycerate</name>
        <dbReference type="ChEBI" id="CHEBI:58289"/>
    </ligand>
</feature>
<keyword evidence="7 11" id="KW-0460">Magnesium</keyword>
<dbReference type="SUPFAM" id="SSF54826">
    <property type="entry name" value="Enolase N-terminal domain-like"/>
    <property type="match status" value="1"/>
</dbReference>
<feature type="binding site" evidence="11">
    <location>
        <position position="164"/>
    </location>
    <ligand>
        <name>(2R)-2-phosphoglycerate</name>
        <dbReference type="ChEBI" id="CHEBI:58289"/>
    </ligand>
</feature>
<evidence type="ECO:0000256" key="6">
    <source>
        <dbReference type="ARBA" id="ARBA00022723"/>
    </source>
</evidence>
<organism evidence="17 18">
    <name type="scientific">Sulfobacillus thermosulfidooxidans</name>
    <dbReference type="NCBI Taxonomy" id="28034"/>
    <lineage>
        <taxon>Bacteria</taxon>
        <taxon>Bacillati</taxon>
        <taxon>Bacillota</taxon>
        <taxon>Clostridia</taxon>
        <taxon>Eubacteriales</taxon>
        <taxon>Clostridiales Family XVII. Incertae Sedis</taxon>
        <taxon>Sulfobacillus</taxon>
    </lineage>
</organism>
<comment type="cofactor">
    <cofactor evidence="11">
        <name>Mg(2+)</name>
        <dbReference type="ChEBI" id="CHEBI:18420"/>
    </cofactor>
    <text evidence="11">Binds a second Mg(2+) ion via substrate during catalysis.</text>
</comment>
<evidence type="ECO:0000256" key="11">
    <source>
        <dbReference type="HAMAP-Rule" id="MF_00318"/>
    </source>
</evidence>
<feature type="active site" description="Proton acceptor" evidence="11 12">
    <location>
        <position position="336"/>
    </location>
</feature>
<comment type="similarity">
    <text evidence="2 11">Belongs to the enolase family.</text>
</comment>